<keyword evidence="3" id="KW-0132">Cell division</keyword>
<dbReference type="EMBL" id="UINC01001261">
    <property type="protein sequence ID" value="SUZ75882.1"/>
    <property type="molecule type" value="Genomic_DNA"/>
</dbReference>
<feature type="transmembrane region" description="Helical" evidence="8">
    <location>
        <begin position="17"/>
        <end position="35"/>
    </location>
</feature>
<evidence type="ECO:0000256" key="5">
    <source>
        <dbReference type="ARBA" id="ARBA00022989"/>
    </source>
</evidence>
<gene>
    <name evidence="10" type="ORF">METZ01_LOCUS28736</name>
</gene>
<dbReference type="PANTHER" id="PTHR37820">
    <property type="entry name" value="CELL DIVISION PROTEIN DIVIB"/>
    <property type="match status" value="1"/>
</dbReference>
<evidence type="ECO:0000256" key="2">
    <source>
        <dbReference type="ARBA" id="ARBA00022475"/>
    </source>
</evidence>
<feature type="non-terminal residue" evidence="10">
    <location>
        <position position="1"/>
    </location>
</feature>
<feature type="domain" description="POTRA" evidence="9">
    <location>
        <begin position="41"/>
        <end position="109"/>
    </location>
</feature>
<dbReference type="InterPro" id="IPR050487">
    <property type="entry name" value="FtsQ_DivIB"/>
</dbReference>
<evidence type="ECO:0000256" key="6">
    <source>
        <dbReference type="ARBA" id="ARBA00023136"/>
    </source>
</evidence>
<dbReference type="PROSITE" id="PS51779">
    <property type="entry name" value="POTRA"/>
    <property type="match status" value="1"/>
</dbReference>
<evidence type="ECO:0000256" key="7">
    <source>
        <dbReference type="ARBA" id="ARBA00023306"/>
    </source>
</evidence>
<dbReference type="GO" id="GO:0005886">
    <property type="term" value="C:plasma membrane"/>
    <property type="evidence" value="ECO:0007669"/>
    <property type="project" value="TreeGrafter"/>
</dbReference>
<dbReference type="Pfam" id="PF08478">
    <property type="entry name" value="POTRA_1"/>
    <property type="match status" value="1"/>
</dbReference>
<organism evidence="10">
    <name type="scientific">marine metagenome</name>
    <dbReference type="NCBI Taxonomy" id="408172"/>
    <lineage>
        <taxon>unclassified sequences</taxon>
        <taxon>metagenomes</taxon>
        <taxon>ecological metagenomes</taxon>
    </lineage>
</organism>
<proteinExistence type="predicted"/>
<evidence type="ECO:0000313" key="10">
    <source>
        <dbReference type="EMBL" id="SUZ75882.1"/>
    </source>
</evidence>
<evidence type="ECO:0000259" key="9">
    <source>
        <dbReference type="PROSITE" id="PS51779"/>
    </source>
</evidence>
<keyword evidence="5 8" id="KW-1133">Transmembrane helix</keyword>
<dbReference type="AlphaFoldDB" id="A0A381Q967"/>
<comment type="subcellular location">
    <subcellularLocation>
        <location evidence="1">Membrane</location>
    </subcellularLocation>
</comment>
<sequence length="252" mass="27773">VGETTSSGRRWSRTRRIVGGTALVLAVLSATYIFLGRSSLLDVEEVEIYGIHRITAVEIEEKLGFRRGDPLLSVDSQEVQRNLELLPWVLAADVERRWNGLIRVGIVERRATALAMVAPQRWVLIDISGRVLTEALPFPPDLPRLSGVHAAGTPGSYMSTDSTALLAVLGALPTELGQRFYSLRRDGNEIVGDLKSGQEVVFGDDGRLSAKVIALAATLTHLEDQNRNDRYIDVSTPRDVLLRNDPERPKTP</sequence>
<name>A0A381Q967_9ZZZZ</name>
<dbReference type="InterPro" id="IPR013685">
    <property type="entry name" value="POTRA_FtsQ_type"/>
</dbReference>
<keyword evidence="4 8" id="KW-0812">Transmembrane</keyword>
<evidence type="ECO:0000256" key="3">
    <source>
        <dbReference type="ARBA" id="ARBA00022618"/>
    </source>
</evidence>
<dbReference type="GO" id="GO:0051301">
    <property type="term" value="P:cell division"/>
    <property type="evidence" value="ECO:0007669"/>
    <property type="project" value="UniProtKB-KW"/>
</dbReference>
<keyword evidence="7" id="KW-0131">Cell cycle</keyword>
<dbReference type="PANTHER" id="PTHR37820:SF1">
    <property type="entry name" value="CELL DIVISION PROTEIN FTSQ"/>
    <property type="match status" value="1"/>
</dbReference>
<keyword evidence="6 8" id="KW-0472">Membrane</keyword>
<evidence type="ECO:0000256" key="8">
    <source>
        <dbReference type="SAM" id="Phobius"/>
    </source>
</evidence>
<evidence type="ECO:0000256" key="1">
    <source>
        <dbReference type="ARBA" id="ARBA00004370"/>
    </source>
</evidence>
<reference evidence="10" key="1">
    <citation type="submission" date="2018-05" db="EMBL/GenBank/DDBJ databases">
        <authorList>
            <person name="Lanie J.A."/>
            <person name="Ng W.-L."/>
            <person name="Kazmierczak K.M."/>
            <person name="Andrzejewski T.M."/>
            <person name="Davidsen T.M."/>
            <person name="Wayne K.J."/>
            <person name="Tettelin H."/>
            <person name="Glass J.I."/>
            <person name="Rusch D."/>
            <person name="Podicherti R."/>
            <person name="Tsui H.-C.T."/>
            <person name="Winkler M.E."/>
        </authorList>
    </citation>
    <scope>NUCLEOTIDE SEQUENCE</scope>
</reference>
<evidence type="ECO:0000256" key="4">
    <source>
        <dbReference type="ARBA" id="ARBA00022692"/>
    </source>
</evidence>
<protein>
    <recommendedName>
        <fullName evidence="9">POTRA domain-containing protein</fullName>
    </recommendedName>
</protein>
<accession>A0A381Q967</accession>
<dbReference type="InterPro" id="IPR034746">
    <property type="entry name" value="POTRA"/>
</dbReference>
<keyword evidence="2" id="KW-1003">Cell membrane</keyword>
<dbReference type="Gene3D" id="3.10.20.310">
    <property type="entry name" value="membrane protein fhac"/>
    <property type="match status" value="1"/>
</dbReference>